<evidence type="ECO:0000256" key="1">
    <source>
        <dbReference type="ARBA" id="ARBA00004496"/>
    </source>
</evidence>
<feature type="domain" description="Ribosome recycling factor" evidence="7">
    <location>
        <begin position="22"/>
        <end position="183"/>
    </location>
</feature>
<dbReference type="OrthoDB" id="9804006at2"/>
<dbReference type="PANTHER" id="PTHR20982:SF3">
    <property type="entry name" value="MITOCHONDRIAL RIBOSOME RECYCLING FACTOR PSEUDO 1"/>
    <property type="match status" value="1"/>
</dbReference>
<dbReference type="GO" id="GO:0043023">
    <property type="term" value="F:ribosomal large subunit binding"/>
    <property type="evidence" value="ECO:0007669"/>
    <property type="project" value="TreeGrafter"/>
</dbReference>
<dbReference type="Proteomes" id="UP000317544">
    <property type="component" value="Chromosome"/>
</dbReference>
<dbReference type="FunFam" id="1.10.132.20:FF:000001">
    <property type="entry name" value="Ribosome-recycling factor"/>
    <property type="match status" value="1"/>
</dbReference>
<dbReference type="EMBL" id="AP019379">
    <property type="protein sequence ID" value="BBI01198.1"/>
    <property type="molecule type" value="Genomic_DNA"/>
</dbReference>
<evidence type="ECO:0000259" key="7">
    <source>
        <dbReference type="Pfam" id="PF01765"/>
    </source>
</evidence>
<dbReference type="GO" id="GO:0006415">
    <property type="term" value="P:translational termination"/>
    <property type="evidence" value="ECO:0007669"/>
    <property type="project" value="UniProtKB-UniRule"/>
</dbReference>
<comment type="function">
    <text evidence="5 6">Responsible for the release of ribosomes from messenger RNA at the termination of protein biosynthesis. May increase the efficiency of translation by recycling ribosomes from one round of translation to another.</text>
</comment>
<dbReference type="FunFam" id="3.30.1360.40:FF:000001">
    <property type="entry name" value="Ribosome-recycling factor"/>
    <property type="match status" value="1"/>
</dbReference>
<dbReference type="Pfam" id="PF01765">
    <property type="entry name" value="RRF"/>
    <property type="match status" value="1"/>
</dbReference>
<dbReference type="SUPFAM" id="SSF55194">
    <property type="entry name" value="Ribosome recycling factor, RRF"/>
    <property type="match status" value="1"/>
</dbReference>
<evidence type="ECO:0000313" key="9">
    <source>
        <dbReference type="Proteomes" id="UP000317544"/>
    </source>
</evidence>
<evidence type="ECO:0000256" key="5">
    <source>
        <dbReference type="ARBA" id="ARBA00025050"/>
    </source>
</evidence>
<comment type="subcellular location">
    <subcellularLocation>
        <location evidence="1 6">Cytoplasm</location>
    </subcellularLocation>
</comment>
<dbReference type="Gene3D" id="1.10.132.20">
    <property type="entry name" value="Ribosome-recycling factor"/>
    <property type="match status" value="1"/>
</dbReference>
<sequence length="185" mass="21430">MINEIRKDIINKMDRCINLFMQDINTIRTNKVFPELLAGINVSYYGKKTSLLTLANVTVQDTSVLKVNVFDPSINKLIEKSIKNANLGFNCFTKGDSIHVSVPKLTEERRKELIKLVKKSAQKHRVHIRNIRREANVKSKTCLKDKIITKDKDYEIQSIVQKLTNDYVKKIDNILLNKERSLMEI</sequence>
<dbReference type="RefSeq" id="WP_158344780.1">
    <property type="nucleotide sequence ID" value="NZ_AP019379.1"/>
</dbReference>
<comment type="similarity">
    <text evidence="2 6">Belongs to the RRF family.</text>
</comment>
<keyword evidence="3 6" id="KW-0963">Cytoplasm</keyword>
<keyword evidence="9" id="KW-1185">Reference proteome</keyword>
<protein>
    <recommendedName>
        <fullName evidence="6">Ribosome-recycling factor</fullName>
        <shortName evidence="6">RRF</shortName>
    </recommendedName>
    <alternativeName>
        <fullName evidence="6">Ribosome-releasing factor</fullName>
    </alternativeName>
</protein>
<organism evidence="8 9">
    <name type="scientific">Buchnera aphidicola</name>
    <name type="common">Nipponaphis monzeni</name>
    <dbReference type="NCBI Taxonomy" id="2495405"/>
    <lineage>
        <taxon>Bacteria</taxon>
        <taxon>Pseudomonadati</taxon>
        <taxon>Pseudomonadota</taxon>
        <taxon>Gammaproteobacteria</taxon>
        <taxon>Enterobacterales</taxon>
        <taxon>Erwiniaceae</taxon>
        <taxon>Buchnera</taxon>
    </lineage>
</organism>
<evidence type="ECO:0000256" key="4">
    <source>
        <dbReference type="ARBA" id="ARBA00022917"/>
    </source>
</evidence>
<accession>A0A455TA44</accession>
<gene>
    <name evidence="6 8" type="primary">frr</name>
    <name evidence="8" type="ORF">BUCNMO_183</name>
</gene>
<evidence type="ECO:0000256" key="2">
    <source>
        <dbReference type="ARBA" id="ARBA00005912"/>
    </source>
</evidence>
<dbReference type="InterPro" id="IPR023584">
    <property type="entry name" value="Ribosome_recyc_fac_dom"/>
</dbReference>
<dbReference type="Gene3D" id="3.30.1360.40">
    <property type="match status" value="1"/>
</dbReference>
<name>A0A455TA44_9GAMM</name>
<evidence type="ECO:0000256" key="3">
    <source>
        <dbReference type="ARBA" id="ARBA00022490"/>
    </source>
</evidence>
<reference evidence="8 9" key="1">
    <citation type="journal article" date="2019" name="Proc. Natl. Acad. Sci. U.S.A.">
        <title>Exaggeration and cooption of innate immunity for social defense.</title>
        <authorList>
            <person name="Kutsukake M."/>
            <person name="Moriyama M."/>
            <person name="Shigenobu S."/>
            <person name="Meng X.-Y."/>
            <person name="Nikoh N."/>
            <person name="Noda C."/>
            <person name="Kobayashi S."/>
            <person name="Fukatsu T."/>
        </authorList>
    </citation>
    <scope>NUCLEOTIDE SEQUENCE [LARGE SCALE GENOMIC DNA]</scope>
    <source>
        <strain evidence="8 9">Nmo</strain>
    </source>
</reference>
<proteinExistence type="inferred from homology"/>
<dbReference type="InterPro" id="IPR002661">
    <property type="entry name" value="Ribosome_recyc_fac"/>
</dbReference>
<keyword evidence="4 6" id="KW-0648">Protein biosynthesis</keyword>
<dbReference type="PANTHER" id="PTHR20982">
    <property type="entry name" value="RIBOSOME RECYCLING FACTOR"/>
    <property type="match status" value="1"/>
</dbReference>
<evidence type="ECO:0000256" key="6">
    <source>
        <dbReference type="HAMAP-Rule" id="MF_00040"/>
    </source>
</evidence>
<dbReference type="GO" id="GO:0005737">
    <property type="term" value="C:cytoplasm"/>
    <property type="evidence" value="ECO:0007669"/>
    <property type="project" value="UniProtKB-SubCell"/>
</dbReference>
<dbReference type="InterPro" id="IPR036191">
    <property type="entry name" value="RRF_sf"/>
</dbReference>
<dbReference type="AlphaFoldDB" id="A0A455TA44"/>
<evidence type="ECO:0000313" key="8">
    <source>
        <dbReference type="EMBL" id="BBI01198.1"/>
    </source>
</evidence>
<dbReference type="NCBIfam" id="TIGR00496">
    <property type="entry name" value="frr"/>
    <property type="match status" value="1"/>
</dbReference>
<dbReference type="HAMAP" id="MF_00040">
    <property type="entry name" value="RRF"/>
    <property type="match status" value="1"/>
</dbReference>